<evidence type="ECO:0000259" key="2">
    <source>
        <dbReference type="PROSITE" id="PS51192"/>
    </source>
</evidence>
<feature type="domain" description="Helicase ATP-binding" evidence="2">
    <location>
        <begin position="111"/>
        <end position="270"/>
    </location>
</feature>
<sequence length="668" mass="72575">MSAAEYEDQQPATLWAESGDDQSGAGGSSSTHDDTHAHQAQAHQAQAHQAQAHQSQAQSPGDAARDEADAAALAEAAGNSAVQHLSPAFPDRAAWGTASKLRAWQIEALTKYFEKEPRDFLTAATPGAGKTTFALRLATELLARGTVDRIVVVAPTEHLKRQWADSADRVGIRIDPMFKNGDGMFGRHYQGVAITYAQVGMNPEVHKRITEGGRTLVVLDEVHHGGDALTWGDGIREAFSGATRRLSLSGTPFRSDTAPIPFVQYAPDEQGIRTSISDYNYGYGRALKDGVVRPVLFMAYAGQMRWKTRMGDEMSASLGEQVTKDITAQAWRTALSPEGEWMPAVLSAADKRLTEVRRGVPDAGGLVIATDTTTARAYARILQQITGERPTVVLSDEAAGSSRISAFADDTSRWMVAVRMVSEGVDVPRLCVGVYATSASTPLFFAQVIGRFVRARRRGETASVFLPSVPGLMALAATLELERDHALDRPKDADDGLYNPEDAMVAEANKEDRASESLLEVQPFEALDSQASFDRVLYDGGEFGTGGEVGSLEELDFIGIPGLLEPDQVRDLLRARQATQAKRSKGRTVKDGLPKAPEPDRPMYMTIKEQRTELARLVSIWSRHSNEPHGSIHAELRRISGGPAVAQASIEQIQKRIDILRSRIGGRR</sequence>
<dbReference type="PROSITE" id="PS51192">
    <property type="entry name" value="HELICASE_ATP_BIND_1"/>
    <property type="match status" value="1"/>
</dbReference>
<feature type="compositionally biased region" description="Basic and acidic residues" evidence="1">
    <location>
        <begin position="588"/>
        <end position="601"/>
    </location>
</feature>
<evidence type="ECO:0000256" key="1">
    <source>
        <dbReference type="SAM" id="MobiDB-lite"/>
    </source>
</evidence>
<proteinExistence type="predicted"/>
<comment type="caution">
    <text evidence="3">The sequence shown here is derived from an EMBL/GenBank/DDBJ whole genome shotgun (WGS) entry which is preliminary data.</text>
</comment>
<dbReference type="SUPFAM" id="SSF52540">
    <property type="entry name" value="P-loop containing nucleoside triphosphate hydrolases"/>
    <property type="match status" value="2"/>
</dbReference>
<feature type="region of interest" description="Disordered" evidence="1">
    <location>
        <begin position="577"/>
        <end position="601"/>
    </location>
</feature>
<dbReference type="Pfam" id="PF04851">
    <property type="entry name" value="ResIII"/>
    <property type="match status" value="1"/>
</dbReference>
<dbReference type="PANTHER" id="PTHR47396">
    <property type="entry name" value="TYPE I RESTRICTION ENZYME ECOKI R PROTEIN"/>
    <property type="match status" value="1"/>
</dbReference>
<name>A0ABS5VN79_9MICO</name>
<gene>
    <name evidence="3" type="ORF">KK097_16935</name>
</gene>
<protein>
    <submittedName>
        <fullName evidence="3">DEAD/DEAH box helicase</fullName>
    </submittedName>
</protein>
<dbReference type="SMART" id="SM00487">
    <property type="entry name" value="DEXDc"/>
    <property type="match status" value="1"/>
</dbReference>
<dbReference type="GO" id="GO:0004386">
    <property type="term" value="F:helicase activity"/>
    <property type="evidence" value="ECO:0007669"/>
    <property type="project" value="UniProtKB-KW"/>
</dbReference>
<keyword evidence="3" id="KW-0347">Helicase</keyword>
<feature type="compositionally biased region" description="Low complexity" evidence="1">
    <location>
        <begin position="38"/>
        <end position="59"/>
    </location>
</feature>
<dbReference type="InterPro" id="IPR014001">
    <property type="entry name" value="Helicase_ATP-bd"/>
</dbReference>
<reference evidence="3 4" key="1">
    <citation type="submission" date="2021-05" db="EMBL/GenBank/DDBJ databases">
        <title>Whole genome sequence of Curtobacterium flaccumfaciens pv. flaccumfaciens strain CFBP 8819.</title>
        <authorList>
            <person name="Osdaghi E."/>
            <person name="Taghouti G."/>
            <person name="Portier P."/>
            <person name="Fazliarab A."/>
            <person name="Taghavi S.M."/>
            <person name="Briand M."/>
            <person name="Le-Saux M."/>
            <person name="Jacques M.-A."/>
        </authorList>
    </citation>
    <scope>NUCLEOTIDE SEQUENCE [LARGE SCALE GENOMIC DNA]</scope>
    <source>
        <strain evidence="3 4">CFBP 8819</strain>
    </source>
</reference>
<accession>A0ABS5VN79</accession>
<evidence type="ECO:0000313" key="4">
    <source>
        <dbReference type="Proteomes" id="UP001519641"/>
    </source>
</evidence>
<organism evidence="3 4">
    <name type="scientific">Curtobacterium aurantiacum</name>
    <dbReference type="NCBI Taxonomy" id="3236919"/>
    <lineage>
        <taxon>Bacteria</taxon>
        <taxon>Bacillati</taxon>
        <taxon>Actinomycetota</taxon>
        <taxon>Actinomycetes</taxon>
        <taxon>Micrococcales</taxon>
        <taxon>Microbacteriaceae</taxon>
        <taxon>Curtobacterium</taxon>
    </lineage>
</organism>
<dbReference type="PANTHER" id="PTHR47396:SF2">
    <property type="entry name" value="HELICASE ATP-BINDING DOMAIN-CONTAINING PROTEIN"/>
    <property type="match status" value="1"/>
</dbReference>
<dbReference type="EMBL" id="JAHEWS010000039">
    <property type="protein sequence ID" value="MBT1589502.1"/>
    <property type="molecule type" value="Genomic_DNA"/>
</dbReference>
<keyword evidence="3" id="KW-0378">Hydrolase</keyword>
<keyword evidence="3" id="KW-0067">ATP-binding</keyword>
<keyword evidence="4" id="KW-1185">Reference proteome</keyword>
<evidence type="ECO:0000313" key="3">
    <source>
        <dbReference type="EMBL" id="MBT1589502.1"/>
    </source>
</evidence>
<dbReference type="RefSeq" id="WP_214545530.1">
    <property type="nucleotide sequence ID" value="NZ_JAHEWS010000039.1"/>
</dbReference>
<dbReference type="InterPro" id="IPR006935">
    <property type="entry name" value="Helicase/UvrB_N"/>
</dbReference>
<dbReference type="InterPro" id="IPR050742">
    <property type="entry name" value="Helicase_Restrict-Modif_Enz"/>
</dbReference>
<dbReference type="Gene3D" id="3.40.50.300">
    <property type="entry name" value="P-loop containing nucleotide triphosphate hydrolases"/>
    <property type="match status" value="2"/>
</dbReference>
<keyword evidence="3" id="KW-0547">Nucleotide-binding</keyword>
<dbReference type="Proteomes" id="UP001519641">
    <property type="component" value="Unassembled WGS sequence"/>
</dbReference>
<dbReference type="InterPro" id="IPR027417">
    <property type="entry name" value="P-loop_NTPase"/>
</dbReference>
<feature type="region of interest" description="Disordered" evidence="1">
    <location>
        <begin position="1"/>
        <end position="75"/>
    </location>
</feature>